<dbReference type="Proteomes" id="UP000256718">
    <property type="component" value="Unassembled WGS sequence"/>
</dbReference>
<evidence type="ECO:0000256" key="2">
    <source>
        <dbReference type="ARBA" id="ARBA00022692"/>
    </source>
</evidence>
<dbReference type="AlphaFoldDB" id="A0A0G2Z103"/>
<keyword evidence="4 5" id="KW-0472">Membrane</keyword>
<organism evidence="6 7">
    <name type="scientific">Streptococcus agalactiae</name>
    <dbReference type="NCBI Taxonomy" id="1311"/>
    <lineage>
        <taxon>Bacteria</taxon>
        <taxon>Bacillati</taxon>
        <taxon>Bacillota</taxon>
        <taxon>Bacilli</taxon>
        <taxon>Lactobacillales</taxon>
        <taxon>Streptococcaceae</taxon>
        <taxon>Streptococcus</taxon>
    </lineage>
</organism>
<keyword evidence="2 5" id="KW-0812">Transmembrane</keyword>
<feature type="transmembrane region" description="Helical" evidence="5">
    <location>
        <begin position="18"/>
        <end position="37"/>
    </location>
</feature>
<accession>A0A0G2Z103</accession>
<evidence type="ECO:0000256" key="3">
    <source>
        <dbReference type="ARBA" id="ARBA00022989"/>
    </source>
</evidence>
<feature type="transmembrane region" description="Helical" evidence="5">
    <location>
        <begin position="134"/>
        <end position="153"/>
    </location>
</feature>
<dbReference type="GO" id="GO:0005886">
    <property type="term" value="C:plasma membrane"/>
    <property type="evidence" value="ECO:0007669"/>
    <property type="project" value="UniProtKB-ARBA"/>
</dbReference>
<feature type="transmembrane region" description="Helical" evidence="5">
    <location>
        <begin position="92"/>
        <end position="114"/>
    </location>
</feature>
<keyword evidence="3 5" id="KW-1133">Transmembrane helix</keyword>
<proteinExistence type="predicted"/>
<dbReference type="CDD" id="cd16914">
    <property type="entry name" value="EcfT"/>
    <property type="match status" value="1"/>
</dbReference>
<evidence type="ECO:0000256" key="5">
    <source>
        <dbReference type="SAM" id="Phobius"/>
    </source>
</evidence>
<evidence type="ECO:0000256" key="1">
    <source>
        <dbReference type="ARBA" id="ARBA00004141"/>
    </source>
</evidence>
<feature type="transmembrane region" description="Helical" evidence="5">
    <location>
        <begin position="44"/>
        <end position="61"/>
    </location>
</feature>
<feature type="transmembrane region" description="Helical" evidence="5">
    <location>
        <begin position="67"/>
        <end position="85"/>
    </location>
</feature>
<evidence type="ECO:0000256" key="4">
    <source>
        <dbReference type="ARBA" id="ARBA00023136"/>
    </source>
</evidence>
<comment type="caution">
    <text evidence="6">The sequence shown here is derived from an EMBL/GenBank/DDBJ whole genome shotgun (WGS) entry which is preliminary data.</text>
</comment>
<reference evidence="6 7" key="1">
    <citation type="journal article" date="2018" name="Emerg. Microbes Infect.">
        <title>Phenotypic and molecular analysis of nontypeable Group B streptococci: identification of cps2a and hybrid cps2a/cps5 Group B streptococcal capsule gene clusters.</title>
        <authorList>
            <person name="Alhhazmi A."/>
            <person name="Tyrrell G.J."/>
        </authorList>
    </citation>
    <scope>NUCLEOTIDE SEQUENCE [LARGE SCALE GENOMIC DNA]</scope>
    <source>
        <strain evidence="6 7">PLGBS17</strain>
    </source>
</reference>
<sequence>MFCNTFLGGVILFNLKNYHPAITFLCLLIPTFSFSFTLRLRTSLLFLIIVVTLQCFVKVSLKTWAKVNLISFVMGLSLFLGTYFWGKLPHQFVLASLVACRPLIFMNVGLLFHASHSNYDFIESLYQTFKVPSHFAYGIFAVFNLLPLIKLQYQRNRLAFRLKNQVTWALSPRLILSVLLKTIYWVEQLELAMLSKGFEVGKERTHASTYPVRFRDYSLLGMSILLSIGMIFK</sequence>
<evidence type="ECO:0000313" key="7">
    <source>
        <dbReference type="Proteomes" id="UP000256718"/>
    </source>
</evidence>
<dbReference type="InterPro" id="IPR003339">
    <property type="entry name" value="ABC/ECF_trnsptr_transmembrane"/>
</dbReference>
<dbReference type="EMBL" id="QHGZ01000154">
    <property type="protein sequence ID" value="RDY81521.1"/>
    <property type="molecule type" value="Genomic_DNA"/>
</dbReference>
<name>A0A0G2Z103_STRAG</name>
<gene>
    <name evidence="6" type="ORF">C4618_06535</name>
</gene>
<protein>
    <submittedName>
        <fullName evidence="6">ABC transporter</fullName>
    </submittedName>
</protein>
<comment type="subcellular location">
    <subcellularLocation>
        <location evidence="1">Membrane</location>
        <topology evidence="1">Multi-pass membrane protein</topology>
    </subcellularLocation>
</comment>
<evidence type="ECO:0000313" key="6">
    <source>
        <dbReference type="EMBL" id="RDY81521.1"/>
    </source>
</evidence>